<dbReference type="EMBL" id="CP053708">
    <property type="protein sequence ID" value="QKE92552.1"/>
    <property type="molecule type" value="Genomic_DNA"/>
</dbReference>
<gene>
    <name evidence="4" type="ORF">HN018_09415</name>
</gene>
<organism evidence="4 5">
    <name type="scientific">Lichenicola cladoniae</name>
    <dbReference type="NCBI Taxonomy" id="1484109"/>
    <lineage>
        <taxon>Bacteria</taxon>
        <taxon>Pseudomonadati</taxon>
        <taxon>Pseudomonadota</taxon>
        <taxon>Alphaproteobacteria</taxon>
        <taxon>Acetobacterales</taxon>
        <taxon>Acetobacteraceae</taxon>
        <taxon>Lichenicola</taxon>
    </lineage>
</organism>
<evidence type="ECO:0000256" key="1">
    <source>
        <dbReference type="ARBA" id="ARBA00006484"/>
    </source>
</evidence>
<dbReference type="PANTHER" id="PTHR42760">
    <property type="entry name" value="SHORT-CHAIN DEHYDROGENASES/REDUCTASES FAMILY MEMBER"/>
    <property type="match status" value="1"/>
</dbReference>
<dbReference type="Pfam" id="PF13561">
    <property type="entry name" value="adh_short_C2"/>
    <property type="match status" value="1"/>
</dbReference>
<dbReference type="SUPFAM" id="SSF51735">
    <property type="entry name" value="NAD(P)-binding Rossmann-fold domains"/>
    <property type="match status" value="1"/>
</dbReference>
<dbReference type="KEGG" id="lck:HN018_09415"/>
<accession>A0A6M8HVZ6</accession>
<dbReference type="Gene3D" id="3.40.50.720">
    <property type="entry name" value="NAD(P)-binding Rossmann-like Domain"/>
    <property type="match status" value="1"/>
</dbReference>
<dbReference type="PANTHER" id="PTHR42760:SF133">
    <property type="entry name" value="3-OXOACYL-[ACYL-CARRIER-PROTEIN] REDUCTASE"/>
    <property type="match status" value="1"/>
</dbReference>
<dbReference type="Proteomes" id="UP000500767">
    <property type="component" value="Chromosome"/>
</dbReference>
<feature type="domain" description="Ketoreductase" evidence="3">
    <location>
        <begin position="8"/>
        <end position="195"/>
    </location>
</feature>
<dbReference type="FunFam" id="3.40.50.720:FF:000084">
    <property type="entry name" value="Short-chain dehydrogenase reductase"/>
    <property type="match status" value="1"/>
</dbReference>
<name>A0A6M8HVZ6_9PROT</name>
<dbReference type="InterPro" id="IPR002347">
    <property type="entry name" value="SDR_fam"/>
</dbReference>
<evidence type="ECO:0000313" key="5">
    <source>
        <dbReference type="Proteomes" id="UP000500767"/>
    </source>
</evidence>
<protein>
    <submittedName>
        <fullName evidence="4">SDR family oxidoreductase</fullName>
    </submittedName>
</protein>
<dbReference type="SMART" id="SM00822">
    <property type="entry name" value="PKS_KR"/>
    <property type="match status" value="1"/>
</dbReference>
<dbReference type="CDD" id="cd05233">
    <property type="entry name" value="SDR_c"/>
    <property type="match status" value="1"/>
</dbReference>
<dbReference type="InterPro" id="IPR036291">
    <property type="entry name" value="NAD(P)-bd_dom_sf"/>
</dbReference>
<comment type="similarity">
    <text evidence="1">Belongs to the short-chain dehydrogenases/reductases (SDR) family.</text>
</comment>
<dbReference type="PRINTS" id="PR00080">
    <property type="entry name" value="SDRFAMILY"/>
</dbReference>
<evidence type="ECO:0000259" key="3">
    <source>
        <dbReference type="SMART" id="SM00822"/>
    </source>
</evidence>
<dbReference type="AlphaFoldDB" id="A0A6M8HVZ6"/>
<evidence type="ECO:0000256" key="2">
    <source>
        <dbReference type="ARBA" id="ARBA00023002"/>
    </source>
</evidence>
<reference evidence="4 5" key="1">
    <citation type="journal article" date="2014" name="World J. Microbiol. Biotechnol.">
        <title>Biodiversity and physiological characteristics of Antarctic and Arctic lichens-associated bacteria.</title>
        <authorList>
            <person name="Lee Y.M."/>
            <person name="Kim E.H."/>
            <person name="Lee H.K."/>
            <person name="Hong S.G."/>
        </authorList>
    </citation>
    <scope>NUCLEOTIDE SEQUENCE [LARGE SCALE GENOMIC DNA]</scope>
    <source>
        <strain evidence="4 5">PAMC 26569</strain>
    </source>
</reference>
<dbReference type="InterPro" id="IPR057326">
    <property type="entry name" value="KR_dom"/>
</dbReference>
<evidence type="ECO:0000313" key="4">
    <source>
        <dbReference type="EMBL" id="QKE92552.1"/>
    </source>
</evidence>
<sequence length="257" mass="26810">MGGEMQRKVALVTGAAKGIGRAIAVALAANGFDLAVNYSRSEDAAAATAKLCEAAGAAVVLVRADVSQEAEVAEMIGQVEARYGGHLDLLVNNAGTTSDVPPKAFDTMDVDDFDRVFAVNVRGLFLVIKHASRLLKAMPQADVINVASIVGLRPGPQPLPYSASKAAIISMTQTLAGALGPSIRVNALAPGWLEGEWMERTLAENYQTLMARRAKATPLKRCATVEDVGEAAVALATTLRFTTGQTIVIDGGFSAVT</sequence>
<dbReference type="GO" id="GO:0016616">
    <property type="term" value="F:oxidoreductase activity, acting on the CH-OH group of donors, NAD or NADP as acceptor"/>
    <property type="evidence" value="ECO:0007669"/>
    <property type="project" value="TreeGrafter"/>
</dbReference>
<dbReference type="PRINTS" id="PR00081">
    <property type="entry name" value="GDHRDH"/>
</dbReference>
<keyword evidence="5" id="KW-1185">Reference proteome</keyword>
<proteinExistence type="inferred from homology"/>
<keyword evidence="2" id="KW-0560">Oxidoreductase</keyword>